<name>A0ABZ1ZKS9_STRAQ</name>
<evidence type="ECO:0000256" key="2">
    <source>
        <dbReference type="ARBA" id="ARBA00012438"/>
    </source>
</evidence>
<dbReference type="Proteomes" id="UP001431926">
    <property type="component" value="Chromosome"/>
</dbReference>
<feature type="transmembrane region" description="Helical" evidence="10">
    <location>
        <begin position="75"/>
        <end position="96"/>
    </location>
</feature>
<dbReference type="EMBL" id="CP109491">
    <property type="protein sequence ID" value="WUX37909.1"/>
    <property type="molecule type" value="Genomic_DNA"/>
</dbReference>
<evidence type="ECO:0000256" key="1">
    <source>
        <dbReference type="ARBA" id="ARBA00000085"/>
    </source>
</evidence>
<keyword evidence="7" id="KW-0067">ATP-binding</keyword>
<dbReference type="PANTHER" id="PTHR24421">
    <property type="entry name" value="NITRATE/NITRITE SENSOR PROTEIN NARX-RELATED"/>
    <property type="match status" value="1"/>
</dbReference>
<gene>
    <name evidence="12" type="ORF">OG367_17485</name>
</gene>
<evidence type="ECO:0000256" key="9">
    <source>
        <dbReference type="SAM" id="MobiDB-lite"/>
    </source>
</evidence>
<dbReference type="InterPro" id="IPR050482">
    <property type="entry name" value="Sensor_HK_TwoCompSys"/>
</dbReference>
<reference evidence="12" key="1">
    <citation type="submission" date="2022-10" db="EMBL/GenBank/DDBJ databases">
        <title>The complete genomes of actinobacterial strains from the NBC collection.</title>
        <authorList>
            <person name="Joergensen T.S."/>
            <person name="Alvarez Arevalo M."/>
            <person name="Sterndorff E.B."/>
            <person name="Faurdal D."/>
            <person name="Vuksanovic O."/>
            <person name="Mourched A.-S."/>
            <person name="Charusanti P."/>
            <person name="Shaw S."/>
            <person name="Blin K."/>
            <person name="Weber T."/>
        </authorList>
    </citation>
    <scope>NUCLEOTIDE SEQUENCE</scope>
    <source>
        <strain evidence="12">NBC_01436</strain>
    </source>
</reference>
<dbReference type="SUPFAM" id="SSF55874">
    <property type="entry name" value="ATPase domain of HSP90 chaperone/DNA topoisomerase II/histidine kinase"/>
    <property type="match status" value="1"/>
</dbReference>
<dbReference type="InterPro" id="IPR011712">
    <property type="entry name" value="Sig_transdc_His_kin_sub3_dim/P"/>
</dbReference>
<dbReference type="SMART" id="SM00387">
    <property type="entry name" value="HATPase_c"/>
    <property type="match status" value="1"/>
</dbReference>
<accession>A0ABZ1ZKS9</accession>
<dbReference type="Pfam" id="PF13796">
    <property type="entry name" value="Sensor"/>
    <property type="match status" value="1"/>
</dbReference>
<keyword evidence="10" id="KW-0812">Transmembrane</keyword>
<dbReference type="PANTHER" id="PTHR24421:SF10">
    <property type="entry name" value="NITRATE_NITRITE SENSOR PROTEIN NARQ"/>
    <property type="match status" value="1"/>
</dbReference>
<dbReference type="CDD" id="cd16917">
    <property type="entry name" value="HATPase_UhpB-NarQ-NarX-like"/>
    <property type="match status" value="1"/>
</dbReference>
<feature type="region of interest" description="Disordered" evidence="9">
    <location>
        <begin position="398"/>
        <end position="420"/>
    </location>
</feature>
<keyword evidence="6" id="KW-0418">Kinase</keyword>
<dbReference type="InterPro" id="IPR036890">
    <property type="entry name" value="HATPase_C_sf"/>
</dbReference>
<feature type="domain" description="Histidine kinase/HSP90-like ATPase" evidence="11">
    <location>
        <begin position="354"/>
        <end position="455"/>
    </location>
</feature>
<evidence type="ECO:0000256" key="6">
    <source>
        <dbReference type="ARBA" id="ARBA00022777"/>
    </source>
</evidence>
<keyword evidence="13" id="KW-1185">Reference proteome</keyword>
<keyword evidence="8" id="KW-0902">Two-component regulatory system</keyword>
<dbReference type="Pfam" id="PF07730">
    <property type="entry name" value="HisKA_3"/>
    <property type="match status" value="1"/>
</dbReference>
<feature type="transmembrane region" description="Helical" evidence="10">
    <location>
        <begin position="138"/>
        <end position="167"/>
    </location>
</feature>
<keyword evidence="4" id="KW-0808">Transferase</keyword>
<proteinExistence type="predicted"/>
<evidence type="ECO:0000256" key="8">
    <source>
        <dbReference type="ARBA" id="ARBA00023012"/>
    </source>
</evidence>
<keyword evidence="5" id="KW-0547">Nucleotide-binding</keyword>
<keyword evidence="10" id="KW-0472">Membrane</keyword>
<sequence length="460" mass="48950">MLSPSPPPSSPEPRPALPRATRRALPGALPRALSRRLLGGRPWRAALYLLTSVPLGVATLVALLLLAVVGSALTVLVIGVPLLLTLVLAGIPLAALERRRLRLIDPVPLLDPHREPPEPGLTSWLRTRLQERCTWRELAYALLFAFVLWPLEALAVGSVLLVCAGLIGTPVMMAAGGDGEARVLKLWLADSWPEAFAVLLAGVVLLPLLTWPLGLVARGRAVLTRALLSPPDSALDSRIAELDRSRTRLVDAFEAERRRIERDLHDGAQQRLVALSMTLGLARLERPAEPLGGLLDRAHEEASVALVEIRELIHGIHPHILTDRGLEAAVEDLADRSPVPVEVLMGVPGRLPEAVETAVYFAVSEALTNVAKHSGASRVTVTGVSVRKWLTVEVEDDGHGGARLGGTADAEDDARGGGTGLQGVADRLSVLGGTLLLSSPPGGPTVFRLEVPCPPADSRT</sequence>
<keyword evidence="10" id="KW-1133">Transmembrane helix</keyword>
<dbReference type="Gene3D" id="1.20.5.1930">
    <property type="match status" value="1"/>
</dbReference>
<keyword evidence="3" id="KW-0597">Phosphoprotein</keyword>
<dbReference type="Pfam" id="PF02518">
    <property type="entry name" value="HATPase_c"/>
    <property type="match status" value="1"/>
</dbReference>
<evidence type="ECO:0000313" key="12">
    <source>
        <dbReference type="EMBL" id="WUX37909.1"/>
    </source>
</evidence>
<organism evidence="12 13">
    <name type="scientific">Streptomyces anulatus</name>
    <name type="common">Streptomyces chrysomallus</name>
    <dbReference type="NCBI Taxonomy" id="1892"/>
    <lineage>
        <taxon>Bacteria</taxon>
        <taxon>Bacillati</taxon>
        <taxon>Actinomycetota</taxon>
        <taxon>Actinomycetes</taxon>
        <taxon>Kitasatosporales</taxon>
        <taxon>Streptomycetaceae</taxon>
        <taxon>Streptomyces</taxon>
    </lineage>
</organism>
<evidence type="ECO:0000256" key="5">
    <source>
        <dbReference type="ARBA" id="ARBA00022741"/>
    </source>
</evidence>
<comment type="catalytic activity">
    <reaction evidence="1">
        <text>ATP + protein L-histidine = ADP + protein N-phospho-L-histidine.</text>
        <dbReference type="EC" id="2.7.13.3"/>
    </reaction>
</comment>
<evidence type="ECO:0000256" key="10">
    <source>
        <dbReference type="SAM" id="Phobius"/>
    </source>
</evidence>
<feature type="transmembrane region" description="Helical" evidence="10">
    <location>
        <begin position="195"/>
        <end position="217"/>
    </location>
</feature>
<evidence type="ECO:0000259" key="11">
    <source>
        <dbReference type="SMART" id="SM00387"/>
    </source>
</evidence>
<dbReference type="Gene3D" id="3.30.565.10">
    <property type="entry name" value="Histidine kinase-like ATPase, C-terminal domain"/>
    <property type="match status" value="1"/>
</dbReference>
<protein>
    <recommendedName>
        <fullName evidence="2">histidine kinase</fullName>
        <ecNumber evidence="2">2.7.13.3</ecNumber>
    </recommendedName>
</protein>
<dbReference type="RefSeq" id="WP_329356483.1">
    <property type="nucleotide sequence ID" value="NZ_CP109400.1"/>
</dbReference>
<dbReference type="InterPro" id="IPR025828">
    <property type="entry name" value="Put_sensor_dom"/>
</dbReference>
<evidence type="ECO:0000256" key="4">
    <source>
        <dbReference type="ARBA" id="ARBA00022679"/>
    </source>
</evidence>
<evidence type="ECO:0000256" key="7">
    <source>
        <dbReference type="ARBA" id="ARBA00022840"/>
    </source>
</evidence>
<feature type="transmembrane region" description="Helical" evidence="10">
    <location>
        <begin position="45"/>
        <end position="69"/>
    </location>
</feature>
<dbReference type="EC" id="2.7.13.3" evidence="2"/>
<dbReference type="InterPro" id="IPR003594">
    <property type="entry name" value="HATPase_dom"/>
</dbReference>
<evidence type="ECO:0000256" key="3">
    <source>
        <dbReference type="ARBA" id="ARBA00022553"/>
    </source>
</evidence>
<evidence type="ECO:0000313" key="13">
    <source>
        <dbReference type="Proteomes" id="UP001431926"/>
    </source>
</evidence>